<accession>A0ABM1AED8</accession>
<evidence type="ECO:0000256" key="5">
    <source>
        <dbReference type="PROSITE-ProRule" id="PRU00043"/>
    </source>
</evidence>
<comment type="subcellular location">
    <subcellularLocation>
        <location evidence="1">Membrane</location>
    </subcellularLocation>
</comment>
<dbReference type="Proteomes" id="UP000694888">
    <property type="component" value="Unplaced"/>
</dbReference>
<proteinExistence type="predicted"/>
<feature type="domain" description="Cadherin" evidence="6">
    <location>
        <begin position="533"/>
        <end position="624"/>
    </location>
</feature>
<evidence type="ECO:0000256" key="3">
    <source>
        <dbReference type="ARBA" id="ARBA00022837"/>
    </source>
</evidence>
<evidence type="ECO:0000313" key="8">
    <source>
        <dbReference type="RefSeq" id="XP_012946080.1"/>
    </source>
</evidence>
<dbReference type="InterPro" id="IPR015919">
    <property type="entry name" value="Cadherin-like_sf"/>
</dbReference>
<feature type="domain" description="Cadherin" evidence="6">
    <location>
        <begin position="227"/>
        <end position="338"/>
    </location>
</feature>
<dbReference type="PANTHER" id="PTHR24027:SF423">
    <property type="entry name" value="PROTOCADHERIN-16"/>
    <property type="match status" value="1"/>
</dbReference>
<evidence type="ECO:0000259" key="6">
    <source>
        <dbReference type="PROSITE" id="PS50268"/>
    </source>
</evidence>
<dbReference type="SMART" id="SM00112">
    <property type="entry name" value="CA"/>
    <property type="match status" value="5"/>
</dbReference>
<gene>
    <name evidence="8" type="primary">LOC101845063</name>
</gene>
<keyword evidence="3 5" id="KW-0106">Calcium</keyword>
<evidence type="ECO:0000256" key="4">
    <source>
        <dbReference type="ARBA" id="ARBA00023136"/>
    </source>
</evidence>
<dbReference type="Pfam" id="PF00028">
    <property type="entry name" value="Cadherin"/>
    <property type="match status" value="4"/>
</dbReference>
<organism evidence="7 8">
    <name type="scientific">Aplysia californica</name>
    <name type="common">California sea hare</name>
    <dbReference type="NCBI Taxonomy" id="6500"/>
    <lineage>
        <taxon>Eukaryota</taxon>
        <taxon>Metazoa</taxon>
        <taxon>Spiralia</taxon>
        <taxon>Lophotrochozoa</taxon>
        <taxon>Mollusca</taxon>
        <taxon>Gastropoda</taxon>
        <taxon>Heterobranchia</taxon>
        <taxon>Euthyneura</taxon>
        <taxon>Tectipleura</taxon>
        <taxon>Aplysiida</taxon>
        <taxon>Aplysioidea</taxon>
        <taxon>Aplysiidae</taxon>
        <taxon>Aplysia</taxon>
    </lineage>
</organism>
<feature type="domain" description="Cadherin" evidence="6">
    <location>
        <begin position="21"/>
        <end position="118"/>
    </location>
</feature>
<name>A0ABM1AED8_APLCA</name>
<evidence type="ECO:0000313" key="7">
    <source>
        <dbReference type="Proteomes" id="UP000694888"/>
    </source>
</evidence>
<reference evidence="8" key="1">
    <citation type="submission" date="2025-08" db="UniProtKB">
        <authorList>
            <consortium name="RefSeq"/>
        </authorList>
    </citation>
    <scope>IDENTIFICATION</scope>
</reference>
<dbReference type="InterPro" id="IPR039808">
    <property type="entry name" value="Cadherin"/>
</dbReference>
<feature type="non-terminal residue" evidence="8">
    <location>
        <position position="634"/>
    </location>
</feature>
<feature type="domain" description="Cadherin" evidence="6">
    <location>
        <begin position="433"/>
        <end position="532"/>
    </location>
</feature>
<keyword evidence="2" id="KW-0677">Repeat</keyword>
<dbReference type="SUPFAM" id="SSF49313">
    <property type="entry name" value="Cadherin-like"/>
    <property type="match status" value="5"/>
</dbReference>
<evidence type="ECO:0000256" key="2">
    <source>
        <dbReference type="ARBA" id="ARBA00022737"/>
    </source>
</evidence>
<dbReference type="InterPro" id="IPR002126">
    <property type="entry name" value="Cadherin-like_dom"/>
</dbReference>
<dbReference type="PRINTS" id="PR00205">
    <property type="entry name" value="CADHERIN"/>
</dbReference>
<protein>
    <submittedName>
        <fullName evidence="8">Protocadherin Fat 1</fullName>
    </submittedName>
</protein>
<keyword evidence="7" id="KW-1185">Reference proteome</keyword>
<keyword evidence="4" id="KW-0472">Membrane</keyword>
<evidence type="ECO:0000256" key="1">
    <source>
        <dbReference type="ARBA" id="ARBA00004370"/>
    </source>
</evidence>
<dbReference type="PROSITE" id="PS50268">
    <property type="entry name" value="CADHERIN_2"/>
    <property type="match status" value="5"/>
</dbReference>
<dbReference type="CDD" id="cd11304">
    <property type="entry name" value="Cadherin_repeat"/>
    <property type="match status" value="5"/>
</dbReference>
<dbReference type="RefSeq" id="XP_012946080.1">
    <property type="nucleotide sequence ID" value="XM_013090626.1"/>
</dbReference>
<dbReference type="PANTHER" id="PTHR24027">
    <property type="entry name" value="CADHERIN-23"/>
    <property type="match status" value="1"/>
</dbReference>
<dbReference type="GeneID" id="101845063"/>
<sequence>MALASLPVDVEETVLEPPKFVRDKFEKSVRENEPPSFLLQLEATDPDTPLDQLTYGMTSPDPDITVSQNGSVFSLSGLDADGARNPLTFEVTVTDGHSTDTAQLVITVEDVNEFDPQLNISSSTPPFKVPENASIGEVVTALGATDRDVTNQGFTFWLSDGGQGKFRLNDTTGLLEVSGHLDRRLTQTYQLTVAVSDHGQPPRHSWDQLQVEVESSNSRPEFVGDLRPLTASINVSESLPLGALLITLAASDPDLGSSGQLTFSVVSGNEDGVFDLDPHSGNLTLAKSLNYELTTEYTLLLKVTDHSLPPASSPVATLHVHVINEVEAPLWPLPLPTVYLSQSATCDVSPRLQAFSREVTSLTSQADETVEYVVRNQTNYFSVNKTTGLLTTSQMVPEGLYHVPLAACSAGTNVCSEAVLSVVVRSDNILAFCPVFYQTQVNESSAPGPLVLDLNTNKNDASVSYNITAGNGEGCFRINASTGEIFLARQLDRERTANYTLLISASEVDTGQTADAQVIVLVGDTADTAPVFLSPLYRGEILEDAPLHSPVLLAFTSIPLEVKATDQDENSQIRYSIVPGSDTSAGKFSVDATSGAITLTASLDRETMDPSLGSVYTMTILASEGYMDANTTVD</sequence>
<feature type="domain" description="Cadherin" evidence="6">
    <location>
        <begin position="121"/>
        <end position="222"/>
    </location>
</feature>
<dbReference type="Gene3D" id="2.60.40.60">
    <property type="entry name" value="Cadherins"/>
    <property type="match status" value="5"/>
</dbReference>